<evidence type="ECO:0000313" key="2">
    <source>
        <dbReference type="Proteomes" id="UP000000421"/>
    </source>
</evidence>
<dbReference type="Proteomes" id="UP000000421">
    <property type="component" value="Chromosome"/>
</dbReference>
<evidence type="ECO:0000313" key="1">
    <source>
        <dbReference type="EMBL" id="CAF27354.1"/>
    </source>
</evidence>
<dbReference type="GO" id="GO:0003887">
    <property type="term" value="F:DNA-directed DNA polymerase activity"/>
    <property type="evidence" value="ECO:0007669"/>
    <property type="project" value="InterPro"/>
</dbReference>
<name>A0A0H3LXX6_BARHE</name>
<dbReference type="InterPro" id="IPR036768">
    <property type="entry name" value="PolIII_chi_sf"/>
</dbReference>
<protein>
    <recommendedName>
        <fullName evidence="3">DNA polymerase III subunit chi</fullName>
    </recommendedName>
</protein>
<proteinExistence type="predicted"/>
<dbReference type="KEGG" id="bhe:BH05460"/>
<sequence>MIRAKRVDILFYHLTQSTLEDILPTLVERALGRFSRVTIQCVSKERRDAIDTRLWVYADEAFIGHGTECDQYPNFQPVFLTTGQENPNDSKIRFLIEGAICSDINAYQRLVVLFDGQSDEQLHIVRAQWKKYKMENHNLTYWQQTEDRSWKKQV</sequence>
<dbReference type="PaxDb" id="283166-BH05460"/>
<organism evidence="1 2">
    <name type="scientific">Bartonella henselae (strain ATCC 49882 / DSM 28221 / CCUG 30454 / Houston 1)</name>
    <name type="common">Rochalimaea henselae</name>
    <dbReference type="NCBI Taxonomy" id="283166"/>
    <lineage>
        <taxon>Bacteria</taxon>
        <taxon>Pseudomonadati</taxon>
        <taxon>Pseudomonadota</taxon>
        <taxon>Alphaproteobacteria</taxon>
        <taxon>Hyphomicrobiales</taxon>
        <taxon>Bartonellaceae</taxon>
        <taxon>Bartonella</taxon>
    </lineage>
</organism>
<dbReference type="PANTHER" id="PTHR38767">
    <property type="entry name" value="DNA POLYMERASE III SUBUNIT CHI"/>
    <property type="match status" value="1"/>
</dbReference>
<dbReference type="GO" id="GO:0003677">
    <property type="term" value="F:DNA binding"/>
    <property type="evidence" value="ECO:0007669"/>
    <property type="project" value="InterPro"/>
</dbReference>
<accession>A0A0H3LXX6</accession>
<dbReference type="GO" id="GO:0006260">
    <property type="term" value="P:DNA replication"/>
    <property type="evidence" value="ECO:0007669"/>
    <property type="project" value="InterPro"/>
</dbReference>
<dbReference type="AlphaFoldDB" id="A0A0H3LXX6"/>
<keyword evidence="2" id="KW-1185">Reference proteome</keyword>
<evidence type="ECO:0008006" key="3">
    <source>
        <dbReference type="Google" id="ProtNLM"/>
    </source>
</evidence>
<dbReference type="EnsemblBacteria" id="CAF27354">
    <property type="protein sequence ID" value="CAF27354"/>
    <property type="gene ID" value="BH05460"/>
</dbReference>
<reference evidence="1 2" key="1">
    <citation type="journal article" date="2004" name="Proc. Natl. Acad. Sci. U.S.A.">
        <title>The louse-borne human pathogen Bartonella quintana is a genomic derivative of the zoonotic agent Bartonella henselae.</title>
        <authorList>
            <person name="Alsmark U.C.M."/>
            <person name="Frank A.C."/>
            <person name="Karlberg E.O."/>
            <person name="Legault B.-A."/>
            <person name="Ardell D.H."/>
            <person name="Canbaeck B."/>
            <person name="Eriksson A.-S."/>
            <person name="Naeslund A.K."/>
            <person name="Handley S.A."/>
            <person name="Huvet M."/>
            <person name="La Scola B."/>
            <person name="Holmberg M."/>
            <person name="Andersson S.G.E."/>
        </authorList>
    </citation>
    <scope>NUCLEOTIDE SEQUENCE [LARGE SCALE GENOMIC DNA]</scope>
    <source>
        <strain evidence="2">ATCC 49882 / DSM 28221 / CCUG 30454 / Houston 1</strain>
    </source>
</reference>
<dbReference type="SUPFAM" id="SSF102400">
    <property type="entry name" value="DNA polymerase III chi subunit"/>
    <property type="match status" value="1"/>
</dbReference>
<dbReference type="NCBIfam" id="NF004347">
    <property type="entry name" value="PRK05728.1-4"/>
    <property type="match status" value="1"/>
</dbReference>
<gene>
    <name evidence="1" type="ordered locus">BH05460</name>
</gene>
<dbReference type="PANTHER" id="PTHR38767:SF1">
    <property type="entry name" value="DNA POLYMERASE III SUBUNIT CHI"/>
    <property type="match status" value="1"/>
</dbReference>
<dbReference type="EMBL" id="BX897699">
    <property type="protein sequence ID" value="CAF27354.1"/>
    <property type="molecule type" value="Genomic_DNA"/>
</dbReference>
<dbReference type="eggNOG" id="COG2927">
    <property type="taxonomic scope" value="Bacteria"/>
</dbReference>
<dbReference type="Pfam" id="PF04364">
    <property type="entry name" value="DNA_pol3_chi"/>
    <property type="match status" value="1"/>
</dbReference>
<dbReference type="Gene3D" id="3.40.50.10110">
    <property type="entry name" value="DNA polymerase III subunit chi"/>
    <property type="match status" value="1"/>
</dbReference>
<dbReference type="InterPro" id="IPR007459">
    <property type="entry name" value="DNA_pol3_chi"/>
</dbReference>
<dbReference type="GO" id="GO:0032298">
    <property type="term" value="P:positive regulation of DNA-templated DNA replication initiation"/>
    <property type="evidence" value="ECO:0007669"/>
    <property type="project" value="TreeGrafter"/>
</dbReference>